<name>A0A7S3EC30_9RHOD</name>
<dbReference type="GO" id="GO:0017054">
    <property type="term" value="C:negative cofactor 2 complex"/>
    <property type="evidence" value="ECO:0007669"/>
    <property type="project" value="InterPro"/>
</dbReference>
<protein>
    <recommendedName>
        <fullName evidence="4">Transcription factor CBF/NF-Y/archaeal histone domain-containing protein</fullName>
    </recommendedName>
</protein>
<dbReference type="AlphaFoldDB" id="A0A7S3EC30"/>
<gene>
    <name evidence="5" type="ORF">RMAR00112_LOCUS12215</name>
    <name evidence="6" type="ORF">RMAR00112_LOCUS12229</name>
</gene>
<dbReference type="SUPFAM" id="SSF47113">
    <property type="entry name" value="Histone-fold"/>
    <property type="match status" value="1"/>
</dbReference>
<dbReference type="GO" id="GO:0051123">
    <property type="term" value="P:RNA polymerase II preinitiation complex assembly"/>
    <property type="evidence" value="ECO:0007669"/>
    <property type="project" value="TreeGrafter"/>
</dbReference>
<proteinExistence type="predicted"/>
<dbReference type="CDD" id="cd22905">
    <property type="entry name" value="HFD_Dr1"/>
    <property type="match status" value="1"/>
</dbReference>
<dbReference type="PANTHER" id="PTHR46138">
    <property type="entry name" value="PROTEIN DR1"/>
    <property type="match status" value="1"/>
</dbReference>
<dbReference type="Gene3D" id="1.10.20.10">
    <property type="entry name" value="Histone, subunit A"/>
    <property type="match status" value="1"/>
</dbReference>
<evidence type="ECO:0000313" key="6">
    <source>
        <dbReference type="EMBL" id="CAE0044254.1"/>
    </source>
</evidence>
<feature type="domain" description="Transcription factor CBF/NF-Y/archaeal histone" evidence="4">
    <location>
        <begin position="17"/>
        <end position="81"/>
    </location>
</feature>
<comment type="subcellular location">
    <subcellularLocation>
        <location evidence="1">Nucleus</location>
    </subcellularLocation>
</comment>
<dbReference type="GO" id="GO:0016251">
    <property type="term" value="F:RNA polymerase II general transcription initiation factor activity"/>
    <property type="evidence" value="ECO:0007669"/>
    <property type="project" value="TreeGrafter"/>
</dbReference>
<organism evidence="6">
    <name type="scientific">Rhodosorus marinus</name>
    <dbReference type="NCBI Taxonomy" id="101924"/>
    <lineage>
        <taxon>Eukaryota</taxon>
        <taxon>Rhodophyta</taxon>
        <taxon>Stylonematophyceae</taxon>
        <taxon>Stylonematales</taxon>
        <taxon>Stylonemataceae</taxon>
        <taxon>Rhodosorus</taxon>
    </lineage>
</organism>
<evidence type="ECO:0000256" key="3">
    <source>
        <dbReference type="SAM" id="MobiDB-lite"/>
    </source>
</evidence>
<dbReference type="GO" id="GO:0017025">
    <property type="term" value="F:TBP-class protein binding"/>
    <property type="evidence" value="ECO:0007669"/>
    <property type="project" value="TreeGrafter"/>
</dbReference>
<feature type="region of interest" description="Disordered" evidence="3">
    <location>
        <begin position="98"/>
        <end position="119"/>
    </location>
</feature>
<feature type="compositionally biased region" description="Basic and acidic residues" evidence="3">
    <location>
        <begin position="98"/>
        <end position="107"/>
    </location>
</feature>
<dbReference type="GO" id="GO:0046982">
    <property type="term" value="F:protein heterodimerization activity"/>
    <property type="evidence" value="ECO:0007669"/>
    <property type="project" value="InterPro"/>
</dbReference>
<evidence type="ECO:0000256" key="2">
    <source>
        <dbReference type="ARBA" id="ARBA00023242"/>
    </source>
</evidence>
<keyword evidence="2" id="KW-0539">Nucleus</keyword>
<dbReference type="InterPro" id="IPR003958">
    <property type="entry name" value="CBFA_NFYB_domain"/>
</dbReference>
<dbReference type="InterPro" id="IPR042225">
    <property type="entry name" value="Ncb2"/>
</dbReference>
<evidence type="ECO:0000259" key="4">
    <source>
        <dbReference type="Pfam" id="PF00808"/>
    </source>
</evidence>
<dbReference type="EMBL" id="HBHW01015861">
    <property type="protein sequence ID" value="CAE0044240.1"/>
    <property type="molecule type" value="Transcribed_RNA"/>
</dbReference>
<evidence type="ECO:0000313" key="5">
    <source>
        <dbReference type="EMBL" id="CAE0044240.1"/>
    </source>
</evidence>
<dbReference type="PANTHER" id="PTHR46138:SF1">
    <property type="entry name" value="PROTEIN DR1"/>
    <property type="match status" value="1"/>
</dbReference>
<sequence length="170" mass="19012">MGDHEGYGKIPAEDVALPKATVNKFANDLAASLDLRLTMEARELLAECCTEFVQLLSSGANEVCEKESKKTITPEHVLKALMELGLGQFHDEVAEEYERHKEGEKGSRGKNNAKSRFGGSGITEEEMLRQYVELVPIHAFLNFLHRCFQVAIPSLRPLTPRLTKSARQRT</sequence>
<accession>A0A7S3EC30</accession>
<evidence type="ECO:0000256" key="1">
    <source>
        <dbReference type="ARBA" id="ARBA00004123"/>
    </source>
</evidence>
<dbReference type="EMBL" id="HBHW01015876">
    <property type="protein sequence ID" value="CAE0044254.1"/>
    <property type="molecule type" value="Transcribed_RNA"/>
</dbReference>
<dbReference type="InterPro" id="IPR009072">
    <property type="entry name" value="Histone-fold"/>
</dbReference>
<reference evidence="6" key="1">
    <citation type="submission" date="2021-01" db="EMBL/GenBank/DDBJ databases">
        <authorList>
            <person name="Corre E."/>
            <person name="Pelletier E."/>
            <person name="Niang G."/>
            <person name="Scheremetjew M."/>
            <person name="Finn R."/>
            <person name="Kale V."/>
            <person name="Holt S."/>
            <person name="Cochrane G."/>
            <person name="Meng A."/>
            <person name="Brown T."/>
            <person name="Cohen L."/>
        </authorList>
    </citation>
    <scope>NUCLEOTIDE SEQUENCE</scope>
    <source>
        <strain evidence="6">CCMP 769</strain>
    </source>
</reference>
<dbReference type="Pfam" id="PF00808">
    <property type="entry name" value="CBFD_NFYB_HMF"/>
    <property type="match status" value="1"/>
</dbReference>
<dbReference type="GO" id="GO:0000122">
    <property type="term" value="P:negative regulation of transcription by RNA polymerase II"/>
    <property type="evidence" value="ECO:0007669"/>
    <property type="project" value="InterPro"/>
</dbReference>